<gene>
    <name evidence="2" type="ORF">LARSCL_LOCUS19190</name>
</gene>
<evidence type="ECO:0000256" key="1">
    <source>
        <dbReference type="SAM" id="Phobius"/>
    </source>
</evidence>
<protein>
    <submittedName>
        <fullName evidence="2">Uncharacterized protein</fullName>
    </submittedName>
</protein>
<name>A0AAV2BGZ7_9ARAC</name>
<dbReference type="Proteomes" id="UP001497382">
    <property type="component" value="Unassembled WGS sequence"/>
</dbReference>
<keyword evidence="1" id="KW-1133">Transmembrane helix</keyword>
<sequence>RIESASSTFSVFSITCGINRSIKPSPGFCAGAVLVEQGSTSQRRQNSFRSTRGFRTLGSTMKSLDFPWILGLTLLGVLTLMTAVGCIPLNSKAAGWMSSAGDDSRSYSHLGGGSKFAKTPYVSQPPRTYQTTSSNASNKTLAAILFLTVFGIFATALFVILCSKITKKEQYDTVKGTVY</sequence>
<dbReference type="AlphaFoldDB" id="A0AAV2BGZ7"/>
<proteinExistence type="predicted"/>
<evidence type="ECO:0000313" key="3">
    <source>
        <dbReference type="Proteomes" id="UP001497382"/>
    </source>
</evidence>
<keyword evidence="3" id="KW-1185">Reference proteome</keyword>
<accession>A0AAV2BGZ7</accession>
<feature type="transmembrane region" description="Helical" evidence="1">
    <location>
        <begin position="141"/>
        <end position="161"/>
    </location>
</feature>
<dbReference type="EMBL" id="CAXIEN010000367">
    <property type="protein sequence ID" value="CAL1295272.1"/>
    <property type="molecule type" value="Genomic_DNA"/>
</dbReference>
<organism evidence="2 3">
    <name type="scientific">Larinioides sclopetarius</name>
    <dbReference type="NCBI Taxonomy" id="280406"/>
    <lineage>
        <taxon>Eukaryota</taxon>
        <taxon>Metazoa</taxon>
        <taxon>Ecdysozoa</taxon>
        <taxon>Arthropoda</taxon>
        <taxon>Chelicerata</taxon>
        <taxon>Arachnida</taxon>
        <taxon>Araneae</taxon>
        <taxon>Araneomorphae</taxon>
        <taxon>Entelegynae</taxon>
        <taxon>Araneoidea</taxon>
        <taxon>Araneidae</taxon>
        <taxon>Larinioides</taxon>
    </lineage>
</organism>
<keyword evidence="1" id="KW-0472">Membrane</keyword>
<reference evidence="2 3" key="1">
    <citation type="submission" date="2024-04" db="EMBL/GenBank/DDBJ databases">
        <authorList>
            <person name="Rising A."/>
            <person name="Reimegard J."/>
            <person name="Sonavane S."/>
            <person name="Akerstrom W."/>
            <person name="Nylinder S."/>
            <person name="Hedman E."/>
            <person name="Kallberg Y."/>
        </authorList>
    </citation>
    <scope>NUCLEOTIDE SEQUENCE [LARGE SCALE GENOMIC DNA]</scope>
</reference>
<evidence type="ECO:0000313" key="2">
    <source>
        <dbReference type="EMBL" id="CAL1295272.1"/>
    </source>
</evidence>
<keyword evidence="1" id="KW-0812">Transmembrane</keyword>
<feature type="transmembrane region" description="Helical" evidence="1">
    <location>
        <begin position="68"/>
        <end position="90"/>
    </location>
</feature>
<comment type="caution">
    <text evidence="2">The sequence shown here is derived from an EMBL/GenBank/DDBJ whole genome shotgun (WGS) entry which is preliminary data.</text>
</comment>
<feature type="non-terminal residue" evidence="2">
    <location>
        <position position="1"/>
    </location>
</feature>